<name>A0A0C3SFE3_PHLG1</name>
<dbReference type="EMBL" id="KN840442">
    <property type="protein sequence ID" value="KIP11935.1"/>
    <property type="molecule type" value="Genomic_DNA"/>
</dbReference>
<keyword evidence="3" id="KW-1185">Reference proteome</keyword>
<feature type="region of interest" description="Disordered" evidence="1">
    <location>
        <begin position="1"/>
        <end position="77"/>
    </location>
</feature>
<dbReference type="Proteomes" id="UP000053257">
    <property type="component" value="Unassembled WGS sequence"/>
</dbReference>
<feature type="compositionally biased region" description="Low complexity" evidence="1">
    <location>
        <begin position="47"/>
        <end position="58"/>
    </location>
</feature>
<organism evidence="2 3">
    <name type="scientific">Phlebiopsis gigantea (strain 11061_1 CR5-6)</name>
    <name type="common">White-rot fungus</name>
    <name type="synonym">Peniophora gigantea</name>
    <dbReference type="NCBI Taxonomy" id="745531"/>
    <lineage>
        <taxon>Eukaryota</taxon>
        <taxon>Fungi</taxon>
        <taxon>Dikarya</taxon>
        <taxon>Basidiomycota</taxon>
        <taxon>Agaricomycotina</taxon>
        <taxon>Agaricomycetes</taxon>
        <taxon>Polyporales</taxon>
        <taxon>Phanerochaetaceae</taxon>
        <taxon>Phlebiopsis</taxon>
    </lineage>
</organism>
<accession>A0A0C3SFE3</accession>
<proteinExistence type="predicted"/>
<feature type="compositionally biased region" description="Polar residues" evidence="1">
    <location>
        <begin position="18"/>
        <end position="27"/>
    </location>
</feature>
<dbReference type="AlphaFoldDB" id="A0A0C3SFE3"/>
<dbReference type="HOGENOM" id="CLU_1441540_0_0_1"/>
<evidence type="ECO:0000256" key="1">
    <source>
        <dbReference type="SAM" id="MobiDB-lite"/>
    </source>
</evidence>
<evidence type="ECO:0000313" key="3">
    <source>
        <dbReference type="Proteomes" id="UP000053257"/>
    </source>
</evidence>
<reference evidence="2 3" key="1">
    <citation type="journal article" date="2014" name="PLoS Genet.">
        <title>Analysis of the Phlebiopsis gigantea genome, transcriptome and secretome provides insight into its pioneer colonization strategies of wood.</title>
        <authorList>
            <person name="Hori C."/>
            <person name="Ishida T."/>
            <person name="Igarashi K."/>
            <person name="Samejima M."/>
            <person name="Suzuki H."/>
            <person name="Master E."/>
            <person name="Ferreira P."/>
            <person name="Ruiz-Duenas F.J."/>
            <person name="Held B."/>
            <person name="Canessa P."/>
            <person name="Larrondo L.F."/>
            <person name="Schmoll M."/>
            <person name="Druzhinina I.S."/>
            <person name="Kubicek C.P."/>
            <person name="Gaskell J.A."/>
            <person name="Kersten P."/>
            <person name="St John F."/>
            <person name="Glasner J."/>
            <person name="Sabat G."/>
            <person name="Splinter BonDurant S."/>
            <person name="Syed K."/>
            <person name="Yadav J."/>
            <person name="Mgbeahuruike A.C."/>
            <person name="Kovalchuk A."/>
            <person name="Asiegbu F.O."/>
            <person name="Lackner G."/>
            <person name="Hoffmeister D."/>
            <person name="Rencoret J."/>
            <person name="Gutierrez A."/>
            <person name="Sun H."/>
            <person name="Lindquist E."/>
            <person name="Barry K."/>
            <person name="Riley R."/>
            <person name="Grigoriev I.V."/>
            <person name="Henrissat B."/>
            <person name="Kues U."/>
            <person name="Berka R.M."/>
            <person name="Martinez A.T."/>
            <person name="Covert S.F."/>
            <person name="Blanchette R.A."/>
            <person name="Cullen D."/>
        </authorList>
    </citation>
    <scope>NUCLEOTIDE SEQUENCE [LARGE SCALE GENOMIC DNA]</scope>
    <source>
        <strain evidence="2 3">11061_1 CR5-6</strain>
    </source>
</reference>
<gene>
    <name evidence="2" type="ORF">PHLGIDRAFT_395308</name>
</gene>
<feature type="compositionally biased region" description="Pro residues" evidence="1">
    <location>
        <begin position="34"/>
        <end position="46"/>
    </location>
</feature>
<evidence type="ECO:0000313" key="2">
    <source>
        <dbReference type="EMBL" id="KIP11935.1"/>
    </source>
</evidence>
<protein>
    <submittedName>
        <fullName evidence="2">Uncharacterized protein</fullName>
    </submittedName>
</protein>
<sequence length="188" mass="20968">MSERQQLFPPPPSHPTRSRNASPSVSANDLLRRIPPPPLPARPSYPVPESARATAPGAPITPPPEHLPGSMDDVDGTILEDNQSLSDAQTIHEEELTEAQLREVYDEEEINRFLYLFSTKSVYQRVQHPQPLSLRLNPKVDLTLEISKSQTASVMTKMETGLNPPTQAQHLKQKITLDLNWGTDSRHG</sequence>